<proteinExistence type="predicted"/>
<reference evidence="1 2" key="1">
    <citation type="submission" date="2016-12" db="EMBL/GenBank/DDBJ databases">
        <title>The whole genome sequencing and assembly of Bacillus cohnii DSM 6307T strain.</title>
        <authorList>
            <person name="Lee Y.-J."/>
            <person name="Yi H."/>
            <person name="Bahn Y.-S."/>
            <person name="Kim J.F."/>
            <person name="Lee D.-W."/>
        </authorList>
    </citation>
    <scope>NUCLEOTIDE SEQUENCE [LARGE SCALE GENOMIC DNA]</scope>
    <source>
        <strain evidence="1 2">DSM 6307</strain>
    </source>
</reference>
<organism evidence="1 2">
    <name type="scientific">Sutcliffiella cohnii</name>
    <dbReference type="NCBI Taxonomy" id="33932"/>
    <lineage>
        <taxon>Bacteria</taxon>
        <taxon>Bacillati</taxon>
        <taxon>Bacillota</taxon>
        <taxon>Bacilli</taxon>
        <taxon>Bacillales</taxon>
        <taxon>Bacillaceae</taxon>
        <taxon>Sutcliffiella</taxon>
    </lineage>
</organism>
<evidence type="ECO:0000313" key="2">
    <source>
        <dbReference type="Proteomes" id="UP000215224"/>
    </source>
</evidence>
<keyword evidence="2" id="KW-1185">Reference proteome</keyword>
<evidence type="ECO:0000313" key="1">
    <source>
        <dbReference type="EMBL" id="AST90710.1"/>
    </source>
</evidence>
<sequence length="475" mass="54843">MFEKLAEKLKPFILDEQEVIINEEEYSYELTIANTGELYGIVHIIDGEFVGFEKELDYEEEEDVLKSYIAEPNTEEMLQKAQLFVQTFLEQKVHFTMLNEWSSNNFMVTYEEKDPKLDIFIPHTGCTLYFNREGLLTSANINQRDVKLEYPNLSISEDEAKLKLREANYVELTIYFSDEGEDAQLIYRPNHDIMGIGVNGEIQTVTEYMEAEKLEVQTVSPVTPKETLNDMLGVNSSLVQKVGEEGSTIWVDDNLVVEEEEEEALISIYSDDTGFFSFSNLPYVKDEHAVKLSLEALKERALRVLSLAEGPIHEKYVLEEPVENLDEESESYLEDLETEEEFDDDGYIEPEPTQMFSFYRTYNGFKIEGFEAHVHVGLYSGLIRECSVTRLTEQQELSLEKLKTAPTIPLHEAENRFFNEIEMKLVRTVKEFHNPKVYDLSYIVSFPKTVGHIEKMNAHTGEVTYVDTGILKEVE</sequence>
<name>A0A223KMH6_9BACI</name>
<dbReference type="Proteomes" id="UP000215224">
    <property type="component" value="Chromosome"/>
</dbReference>
<dbReference type="AlphaFoldDB" id="A0A223KMH6"/>
<accession>A0A223KMH6</accession>
<dbReference type="RefSeq" id="WP_066412187.1">
    <property type="nucleotide sequence ID" value="NZ_CP018866.1"/>
</dbReference>
<dbReference type="EMBL" id="CP018866">
    <property type="protein sequence ID" value="AST90710.1"/>
    <property type="molecule type" value="Genomic_DNA"/>
</dbReference>
<dbReference type="KEGG" id="bcoh:BC6307_05145"/>
<protein>
    <submittedName>
        <fullName evidence="1">Uncharacterized protein</fullName>
    </submittedName>
</protein>
<gene>
    <name evidence="1" type="ORF">BC6307_05145</name>
</gene>